<reference evidence="3" key="1">
    <citation type="journal article" date="2021" name="Nat. Commun.">
        <title>Genetic determinants of endophytism in the Arabidopsis root mycobiome.</title>
        <authorList>
            <person name="Mesny F."/>
            <person name="Miyauchi S."/>
            <person name="Thiergart T."/>
            <person name="Pickel B."/>
            <person name="Atanasova L."/>
            <person name="Karlsson M."/>
            <person name="Huettel B."/>
            <person name="Barry K.W."/>
            <person name="Haridas S."/>
            <person name="Chen C."/>
            <person name="Bauer D."/>
            <person name="Andreopoulos W."/>
            <person name="Pangilinan J."/>
            <person name="LaButti K."/>
            <person name="Riley R."/>
            <person name="Lipzen A."/>
            <person name="Clum A."/>
            <person name="Drula E."/>
            <person name="Henrissat B."/>
            <person name="Kohler A."/>
            <person name="Grigoriev I.V."/>
            <person name="Martin F.M."/>
            <person name="Hacquard S."/>
        </authorList>
    </citation>
    <scope>NUCLEOTIDE SEQUENCE</scope>
    <source>
        <strain evidence="3">MPI-CAGE-AT-0021</strain>
    </source>
</reference>
<gene>
    <name evidence="3" type="ORF">B0J13DRAFT_110028</name>
</gene>
<evidence type="ECO:0000313" key="3">
    <source>
        <dbReference type="EMBL" id="KAH7159630.1"/>
    </source>
</evidence>
<dbReference type="InterPro" id="IPR028005">
    <property type="entry name" value="AcTrfase_ESCO_Znf_dom"/>
</dbReference>
<name>A0A9P9FAY4_9HYPO</name>
<keyword evidence="4" id="KW-1185">Reference proteome</keyword>
<dbReference type="OrthoDB" id="19981at2759"/>
<accession>A0A9P9FAY4</accession>
<sequence>MSNQAWQLIDRPVTKSTMYEFYSGVTSPKPRLTNPRAQAGPGSRSRTRGKPLRTYGKRAAASDARGETALKKKRTSDEESPLESGTPEAVEASAPLTTKASATDGITATTATKTQANVGKGSIMSFFKPVSQPTLSASSTLLDEVEFNSSSSSPLPPSPPQPSRAERRKPRFLKFRGNSLPRIDTEESENDEENGSETDDKKAGGRSNRETRKLRRGDSRSPLRNRHESPRNEGSDVERAKRPKAKPSPTVQTTLNISCQAAFSECKVCNTVWNPLHPDDVKFHKKQHAAVLRAKRKLKENEL</sequence>
<dbReference type="AlphaFoldDB" id="A0A9P9FAY4"/>
<comment type="caution">
    <text evidence="3">The sequence shown here is derived from an EMBL/GenBank/DDBJ whole genome shotgun (WGS) entry which is preliminary data.</text>
</comment>
<proteinExistence type="predicted"/>
<dbReference type="Proteomes" id="UP000717696">
    <property type="component" value="Unassembled WGS sequence"/>
</dbReference>
<protein>
    <recommendedName>
        <fullName evidence="2">N-acetyltransferase ESCO zinc-finger domain-containing protein</fullName>
    </recommendedName>
</protein>
<feature type="region of interest" description="Disordered" evidence="1">
    <location>
        <begin position="144"/>
        <end position="252"/>
    </location>
</feature>
<feature type="compositionally biased region" description="Acidic residues" evidence="1">
    <location>
        <begin position="186"/>
        <end position="197"/>
    </location>
</feature>
<feature type="region of interest" description="Disordered" evidence="1">
    <location>
        <begin position="24"/>
        <end position="120"/>
    </location>
</feature>
<organism evidence="3 4">
    <name type="scientific">Dactylonectria estremocensis</name>
    <dbReference type="NCBI Taxonomy" id="1079267"/>
    <lineage>
        <taxon>Eukaryota</taxon>
        <taxon>Fungi</taxon>
        <taxon>Dikarya</taxon>
        <taxon>Ascomycota</taxon>
        <taxon>Pezizomycotina</taxon>
        <taxon>Sordariomycetes</taxon>
        <taxon>Hypocreomycetidae</taxon>
        <taxon>Hypocreales</taxon>
        <taxon>Nectriaceae</taxon>
        <taxon>Dactylonectria</taxon>
    </lineage>
</organism>
<evidence type="ECO:0000313" key="4">
    <source>
        <dbReference type="Proteomes" id="UP000717696"/>
    </source>
</evidence>
<dbReference type="Pfam" id="PF13878">
    <property type="entry name" value="zf-C2H2_3"/>
    <property type="match status" value="1"/>
</dbReference>
<feature type="domain" description="N-acetyltransferase ESCO zinc-finger" evidence="2">
    <location>
        <begin position="252"/>
        <end position="289"/>
    </location>
</feature>
<dbReference type="EMBL" id="JAGMUU010000002">
    <property type="protein sequence ID" value="KAH7159630.1"/>
    <property type="molecule type" value="Genomic_DNA"/>
</dbReference>
<evidence type="ECO:0000256" key="1">
    <source>
        <dbReference type="SAM" id="MobiDB-lite"/>
    </source>
</evidence>
<feature type="compositionally biased region" description="Low complexity" evidence="1">
    <location>
        <begin position="100"/>
        <end position="116"/>
    </location>
</feature>
<evidence type="ECO:0000259" key="2">
    <source>
        <dbReference type="Pfam" id="PF13878"/>
    </source>
</evidence>
<feature type="compositionally biased region" description="Basic and acidic residues" evidence="1">
    <location>
        <begin position="198"/>
        <end position="240"/>
    </location>
</feature>